<dbReference type="CDD" id="cd01324">
    <property type="entry name" value="cbb3_Oxidase_CcoQ"/>
    <property type="match status" value="1"/>
</dbReference>
<sequence length="62" mass="6953">MVSGIFTVVLLVTFLGIVAWAFSRKRRQSFDEAAQLPLENDEPLPPKDDDHDRHDGDEGGRS</sequence>
<gene>
    <name evidence="3" type="ORF">V6X30_09390</name>
</gene>
<accession>A0ABV3T8V3</accession>
<dbReference type="InterPro" id="IPR008621">
    <property type="entry name" value="Cbb3-typ_cyt_oxidase_comp"/>
</dbReference>
<evidence type="ECO:0000256" key="1">
    <source>
        <dbReference type="SAM" id="MobiDB-lite"/>
    </source>
</evidence>
<evidence type="ECO:0000313" key="3">
    <source>
        <dbReference type="EMBL" id="MEX0431616.1"/>
    </source>
</evidence>
<dbReference type="EMBL" id="JBAKFF010000001">
    <property type="protein sequence ID" value="MEX0431616.1"/>
    <property type="molecule type" value="Genomic_DNA"/>
</dbReference>
<organism evidence="3 4">
    <name type="scientific">Spiribacter insolitus</name>
    <dbReference type="NCBI Taxonomy" id="3122417"/>
    <lineage>
        <taxon>Bacteria</taxon>
        <taxon>Pseudomonadati</taxon>
        <taxon>Pseudomonadota</taxon>
        <taxon>Gammaproteobacteria</taxon>
        <taxon>Chromatiales</taxon>
        <taxon>Ectothiorhodospiraceae</taxon>
        <taxon>Spiribacter</taxon>
    </lineage>
</organism>
<feature type="region of interest" description="Disordered" evidence="1">
    <location>
        <begin position="33"/>
        <end position="62"/>
    </location>
</feature>
<feature type="transmembrane region" description="Helical" evidence="2">
    <location>
        <begin position="6"/>
        <end position="23"/>
    </location>
</feature>
<protein>
    <submittedName>
        <fullName evidence="3">Cbb3-type cytochrome c oxidase subunit 3</fullName>
    </submittedName>
</protein>
<dbReference type="Proteomes" id="UP001556637">
    <property type="component" value="Unassembled WGS sequence"/>
</dbReference>
<dbReference type="RefSeq" id="WP_367984401.1">
    <property type="nucleotide sequence ID" value="NZ_JBAKFF010000001.1"/>
</dbReference>
<feature type="compositionally biased region" description="Basic and acidic residues" evidence="1">
    <location>
        <begin position="44"/>
        <end position="62"/>
    </location>
</feature>
<dbReference type="Pfam" id="PF05545">
    <property type="entry name" value="FixQ"/>
    <property type="match status" value="1"/>
</dbReference>
<comment type="caution">
    <text evidence="3">The sequence shown here is derived from an EMBL/GenBank/DDBJ whole genome shotgun (WGS) entry which is preliminary data.</text>
</comment>
<keyword evidence="2" id="KW-1133">Transmembrane helix</keyword>
<keyword evidence="4" id="KW-1185">Reference proteome</keyword>
<keyword evidence="2" id="KW-0472">Membrane</keyword>
<name>A0ABV3T8V3_9GAMM</name>
<evidence type="ECO:0000313" key="4">
    <source>
        <dbReference type="Proteomes" id="UP001556637"/>
    </source>
</evidence>
<proteinExistence type="predicted"/>
<evidence type="ECO:0000256" key="2">
    <source>
        <dbReference type="SAM" id="Phobius"/>
    </source>
</evidence>
<keyword evidence="2" id="KW-0812">Transmembrane</keyword>
<reference evidence="3 4" key="1">
    <citation type="submission" date="2024-02" db="EMBL/GenBank/DDBJ databases">
        <title>New especies of Spiribacter isolated from saline water.</title>
        <authorList>
            <person name="Leon M.J."/>
            <person name="De La Haba R."/>
            <person name="Sanchez-Porro C."/>
            <person name="Ventosa A."/>
        </authorList>
    </citation>
    <scope>NUCLEOTIDE SEQUENCE [LARGE SCALE GENOMIC DNA]</scope>
    <source>
        <strain evidence="4">ag22IC4-189</strain>
    </source>
</reference>